<name>A0ABN9TFM7_9DINO</name>
<evidence type="ECO:0000256" key="1">
    <source>
        <dbReference type="ARBA" id="ARBA00009670"/>
    </source>
</evidence>
<evidence type="ECO:0000313" key="4">
    <source>
        <dbReference type="EMBL" id="CAK0844344.1"/>
    </source>
</evidence>
<dbReference type="InterPro" id="IPR050154">
    <property type="entry name" value="UbiB_kinase"/>
</dbReference>
<dbReference type="InterPro" id="IPR011009">
    <property type="entry name" value="Kinase-like_dom_sf"/>
</dbReference>
<dbReference type="EMBL" id="CAUYUJ010014655">
    <property type="protein sequence ID" value="CAK0844344.1"/>
    <property type="molecule type" value="Genomic_DNA"/>
</dbReference>
<dbReference type="PANTHER" id="PTHR10566">
    <property type="entry name" value="CHAPERONE-ACTIVITY OF BC1 COMPLEX CABC1 -RELATED"/>
    <property type="match status" value="1"/>
</dbReference>
<keyword evidence="5" id="KW-1185">Reference proteome</keyword>
<feature type="region of interest" description="Disordered" evidence="2">
    <location>
        <begin position="215"/>
        <end position="240"/>
    </location>
</feature>
<dbReference type="SUPFAM" id="SSF56112">
    <property type="entry name" value="Protein kinase-like (PK-like)"/>
    <property type="match status" value="1"/>
</dbReference>
<evidence type="ECO:0000313" key="5">
    <source>
        <dbReference type="Proteomes" id="UP001189429"/>
    </source>
</evidence>
<dbReference type="InterPro" id="IPR004147">
    <property type="entry name" value="ABC1_dom"/>
</dbReference>
<dbReference type="PANTHER" id="PTHR10566:SF123">
    <property type="entry name" value="PROTEIN KINASE SUPERFAMILY PROTEIN"/>
    <property type="match status" value="1"/>
</dbReference>
<proteinExistence type="inferred from homology"/>
<dbReference type="Pfam" id="PF03109">
    <property type="entry name" value="ABC1"/>
    <property type="match status" value="1"/>
</dbReference>
<dbReference type="Proteomes" id="UP001189429">
    <property type="component" value="Unassembled WGS sequence"/>
</dbReference>
<accession>A0ABN9TFM7</accession>
<comment type="caution">
    <text evidence="4">The sequence shown here is derived from an EMBL/GenBank/DDBJ whole genome shotgun (WGS) entry which is preliminary data.</text>
</comment>
<evidence type="ECO:0000256" key="2">
    <source>
        <dbReference type="SAM" id="MobiDB-lite"/>
    </source>
</evidence>
<comment type="similarity">
    <text evidence="1">Belongs to the protein kinase superfamily. ADCK protein kinase family.</text>
</comment>
<feature type="domain" description="ABC1 atypical kinase-like" evidence="3">
    <location>
        <begin position="321"/>
        <end position="525"/>
    </location>
</feature>
<sequence length="891" mass="98136">MGTLEAKPKKLASRVTAITVEPQRNGFSKMTDWVGTLDVEFEKRTQELVNRLEGSDGKLGNAISSVVELQNVPLEETVKQESDSIEVSGAMDVCKFQSRSAGELAESNGLRGRHQPPAGHGLPWRRQGDGPPTGRVICRRASISDQYALDSSSSRVNPSLVRKQSKMTDMLAFDQDAIWEYVGARPLEVIKRAFYLGSIAFGMWSAWKQGEASAASQDGGDAKSYDSTSLTRAGPTTARGETLRSGLADMGVFFVKMGQTCAQRPDLVGDELAQELKGLQERNDPFSDEVALQIIADDLGHKGPLAPQVPVAGCDESLPPLLAELNPKHVASASLGQVYKGRLHDGRTVALKVQRPGVRDALGDDWAVAVLGCKAYKYFTSGDNDYSLIVDTVATGIQMEVDYHVEAANLEEFAVRHAFLPFVSSPSWVPEYTGPEGSARVLCMEWYPSRAPSELSRQERKELVEMAVEACVVQLLVTGFVHADPHEGNLRMGDDGRVVFLDFGLSRGFAAGIRHVLNQEWLDLARVMQEVRFAPTPMLKFVSVDGKKTSEKVPCSTEEFAEELGKTLMGESGGISRFGAMATSLKKLSSRYLMLTPPYVALLCRTFITLEGLLGDDPELADAFNIYEVALPFTISRFLSPRTRKGQKMLREALMEQEPCVRHRMSAHHAGGARLNWESFAELLDDSCVLPADEAEEAEPASFGAQEGVQRRLLLTSEGAALRRFVYDVDVYEVLHSFLVSQEARRLRDGVVDFLAARWAAWAQATGEQGAFASSGARLLDSLFLVRRPAAQRRRRRSFGPRSAAACRYWGEWEREGPYVLPRGVLRTSRAAWRLVLRRQLKYMAWPPWRMPYRLTVGVLRLLAASGALGVRAALRSRSLLARDAVSGSAS</sequence>
<protein>
    <recommendedName>
        <fullName evidence="3">ABC1 atypical kinase-like domain-containing protein</fullName>
    </recommendedName>
</protein>
<feature type="region of interest" description="Disordered" evidence="2">
    <location>
        <begin position="105"/>
        <end position="134"/>
    </location>
</feature>
<evidence type="ECO:0000259" key="3">
    <source>
        <dbReference type="Pfam" id="PF03109"/>
    </source>
</evidence>
<organism evidence="4 5">
    <name type="scientific">Prorocentrum cordatum</name>
    <dbReference type="NCBI Taxonomy" id="2364126"/>
    <lineage>
        <taxon>Eukaryota</taxon>
        <taxon>Sar</taxon>
        <taxon>Alveolata</taxon>
        <taxon>Dinophyceae</taxon>
        <taxon>Prorocentrales</taxon>
        <taxon>Prorocentraceae</taxon>
        <taxon>Prorocentrum</taxon>
    </lineage>
</organism>
<dbReference type="CDD" id="cd05121">
    <property type="entry name" value="ABC1_ADCK3-like"/>
    <property type="match status" value="1"/>
</dbReference>
<reference evidence="4" key="1">
    <citation type="submission" date="2023-10" db="EMBL/GenBank/DDBJ databases">
        <authorList>
            <person name="Chen Y."/>
            <person name="Shah S."/>
            <person name="Dougan E. K."/>
            <person name="Thang M."/>
            <person name="Chan C."/>
        </authorList>
    </citation>
    <scope>NUCLEOTIDE SEQUENCE [LARGE SCALE GENOMIC DNA]</scope>
</reference>
<gene>
    <name evidence="4" type="ORF">PCOR1329_LOCUS38452</name>
</gene>